<feature type="transmembrane region" description="Helical" evidence="6">
    <location>
        <begin position="415"/>
        <end position="437"/>
    </location>
</feature>
<dbReference type="AlphaFoldDB" id="A0A173MNT5"/>
<feature type="transmembrane region" description="Helical" evidence="6">
    <location>
        <begin position="207"/>
        <end position="225"/>
    </location>
</feature>
<dbReference type="STRING" id="477680.SAMN05421788_101571"/>
<dbReference type="KEGG" id="fln:FLA_5177"/>
<gene>
    <name evidence="7" type="ORF">SAMN05421788_101571</name>
</gene>
<protein>
    <submittedName>
        <fullName evidence="7">Membrane protein involved in the export of O-antigen and teichoic acid</fullName>
    </submittedName>
</protein>
<evidence type="ECO:0000313" key="7">
    <source>
        <dbReference type="EMBL" id="SIS67671.1"/>
    </source>
</evidence>
<feature type="transmembrane region" description="Helical" evidence="6">
    <location>
        <begin position="105"/>
        <end position="125"/>
    </location>
</feature>
<feature type="transmembrane region" description="Helical" evidence="6">
    <location>
        <begin position="78"/>
        <end position="99"/>
    </location>
</feature>
<reference evidence="8" key="1">
    <citation type="submission" date="2017-01" db="EMBL/GenBank/DDBJ databases">
        <authorList>
            <person name="Varghese N."/>
            <person name="Submissions S."/>
        </authorList>
    </citation>
    <scope>NUCLEOTIDE SEQUENCE [LARGE SCALE GENOMIC DNA]</scope>
    <source>
        <strain evidence="8">DSM 21054</strain>
    </source>
</reference>
<accession>A0A173MNT5</accession>
<dbReference type="GO" id="GO:0005886">
    <property type="term" value="C:plasma membrane"/>
    <property type="evidence" value="ECO:0007669"/>
    <property type="project" value="UniProtKB-SubCell"/>
</dbReference>
<feature type="transmembrane region" description="Helical" evidence="6">
    <location>
        <begin position="356"/>
        <end position="373"/>
    </location>
</feature>
<name>A0A173MNT5_9BACT</name>
<feature type="transmembrane region" description="Helical" evidence="6">
    <location>
        <begin position="292"/>
        <end position="316"/>
    </location>
</feature>
<evidence type="ECO:0000256" key="2">
    <source>
        <dbReference type="ARBA" id="ARBA00022475"/>
    </source>
</evidence>
<keyword evidence="2" id="KW-1003">Cell membrane</keyword>
<evidence type="ECO:0000256" key="3">
    <source>
        <dbReference type="ARBA" id="ARBA00022692"/>
    </source>
</evidence>
<comment type="subcellular location">
    <subcellularLocation>
        <location evidence="1">Cell membrane</location>
        <topology evidence="1">Multi-pass membrane protein</topology>
    </subcellularLocation>
</comment>
<dbReference type="PANTHER" id="PTHR30250">
    <property type="entry name" value="PST FAMILY PREDICTED COLANIC ACID TRANSPORTER"/>
    <property type="match status" value="1"/>
</dbReference>
<evidence type="ECO:0000256" key="4">
    <source>
        <dbReference type="ARBA" id="ARBA00022989"/>
    </source>
</evidence>
<evidence type="ECO:0000313" key="8">
    <source>
        <dbReference type="Proteomes" id="UP000186917"/>
    </source>
</evidence>
<sequence length="440" mass="50346">MNIKNIIISSPAYIVPALINFAALIVFTRSLSLEAYGMLSLTLVTIEFLQVLLYQWIKQAMLRFYDDEKYSVSIALRLCGYITMALLVLTLVAVLGNKFLHWGTFSWFLVVMVGCFSRGMANVVLDYVRISRPGLRAYTTLSVLVNFCYYVPAIVWVLFKKNTEVDSVLYIQVFSLLVLLAIISVVFNKTIVILVNTKPDQLFFKKFLLFAFPLIPVIVASNLFVRVDRYIIEVNAGLTQLGAYSAAYSLSSMVIASFFNILTLPTYPNIIRHLNQENITLARKIFKKNGDYIMLVAIPLLVLVFLYNNFICTLLFKDKALVVAKVFPVVVIATFLHNCKIHYFDQVFQFLKKTKQYMVQCVVIGVVHLLVAFEWSKYKGCAGVAYSTMILNVCAMFYVYFFSFHSFKIELSRKAFFIATFCCMAIVAVYCFTYTYYGYK</sequence>
<dbReference type="Proteomes" id="UP000186917">
    <property type="component" value="Unassembled WGS sequence"/>
</dbReference>
<evidence type="ECO:0000256" key="5">
    <source>
        <dbReference type="ARBA" id="ARBA00023136"/>
    </source>
</evidence>
<keyword evidence="4 6" id="KW-1133">Transmembrane helix</keyword>
<dbReference type="Pfam" id="PF01943">
    <property type="entry name" value="Polysacc_synt"/>
    <property type="match status" value="1"/>
</dbReference>
<proteinExistence type="predicted"/>
<dbReference type="InterPro" id="IPR050833">
    <property type="entry name" value="Poly_Biosynth_Transport"/>
</dbReference>
<dbReference type="EMBL" id="FTOR01000001">
    <property type="protein sequence ID" value="SIS67671.1"/>
    <property type="molecule type" value="Genomic_DNA"/>
</dbReference>
<feature type="transmembrane region" description="Helical" evidence="6">
    <location>
        <begin position="245"/>
        <end position="271"/>
    </location>
</feature>
<keyword evidence="8" id="KW-1185">Reference proteome</keyword>
<feature type="transmembrane region" description="Helical" evidence="6">
    <location>
        <begin position="35"/>
        <end position="57"/>
    </location>
</feature>
<feature type="transmembrane region" description="Helical" evidence="6">
    <location>
        <begin position="171"/>
        <end position="195"/>
    </location>
</feature>
<dbReference type="PANTHER" id="PTHR30250:SF11">
    <property type="entry name" value="O-ANTIGEN TRANSPORTER-RELATED"/>
    <property type="match status" value="1"/>
</dbReference>
<dbReference type="InterPro" id="IPR002797">
    <property type="entry name" value="Polysacc_synth"/>
</dbReference>
<organism evidence="7 8">
    <name type="scientific">Filimonas lacunae</name>
    <dbReference type="NCBI Taxonomy" id="477680"/>
    <lineage>
        <taxon>Bacteria</taxon>
        <taxon>Pseudomonadati</taxon>
        <taxon>Bacteroidota</taxon>
        <taxon>Chitinophagia</taxon>
        <taxon>Chitinophagales</taxon>
        <taxon>Chitinophagaceae</taxon>
        <taxon>Filimonas</taxon>
    </lineage>
</organism>
<feature type="transmembrane region" description="Helical" evidence="6">
    <location>
        <begin position="12"/>
        <end position="29"/>
    </location>
</feature>
<feature type="transmembrane region" description="Helical" evidence="6">
    <location>
        <begin position="385"/>
        <end position="403"/>
    </location>
</feature>
<keyword evidence="3 6" id="KW-0812">Transmembrane</keyword>
<dbReference type="RefSeq" id="WP_076375453.1">
    <property type="nucleotide sequence ID" value="NZ_AP017422.1"/>
</dbReference>
<feature type="transmembrane region" description="Helical" evidence="6">
    <location>
        <begin position="322"/>
        <end position="344"/>
    </location>
</feature>
<feature type="transmembrane region" description="Helical" evidence="6">
    <location>
        <begin position="137"/>
        <end position="159"/>
    </location>
</feature>
<dbReference type="OrthoDB" id="5906224at2"/>
<evidence type="ECO:0000256" key="1">
    <source>
        <dbReference type="ARBA" id="ARBA00004651"/>
    </source>
</evidence>
<keyword evidence="5 6" id="KW-0472">Membrane</keyword>
<evidence type="ECO:0000256" key="6">
    <source>
        <dbReference type="SAM" id="Phobius"/>
    </source>
</evidence>